<proteinExistence type="inferred from homology"/>
<gene>
    <name evidence="9" type="ORF">N657DRAFT_390811</name>
</gene>
<evidence type="ECO:0000256" key="1">
    <source>
        <dbReference type="ARBA" id="ARBA00004141"/>
    </source>
</evidence>
<feature type="transmembrane region" description="Helical" evidence="7">
    <location>
        <begin position="62"/>
        <end position="87"/>
    </location>
</feature>
<dbReference type="AlphaFoldDB" id="A0AAN6U101"/>
<keyword evidence="4 7" id="KW-0472">Membrane</keyword>
<feature type="compositionally biased region" description="Low complexity" evidence="6">
    <location>
        <begin position="308"/>
        <end position="327"/>
    </location>
</feature>
<evidence type="ECO:0000256" key="2">
    <source>
        <dbReference type="ARBA" id="ARBA00022692"/>
    </source>
</evidence>
<dbReference type="EMBL" id="MU853227">
    <property type="protein sequence ID" value="KAK4124425.1"/>
    <property type="molecule type" value="Genomic_DNA"/>
</dbReference>
<feature type="transmembrane region" description="Helical" evidence="7">
    <location>
        <begin position="258"/>
        <end position="278"/>
    </location>
</feature>
<evidence type="ECO:0000256" key="4">
    <source>
        <dbReference type="ARBA" id="ARBA00023136"/>
    </source>
</evidence>
<accession>A0AAN6U101</accession>
<feature type="transmembrane region" description="Helical" evidence="7">
    <location>
        <begin position="99"/>
        <end position="119"/>
    </location>
</feature>
<dbReference type="GO" id="GO:0016020">
    <property type="term" value="C:membrane"/>
    <property type="evidence" value="ECO:0007669"/>
    <property type="project" value="UniProtKB-SubCell"/>
</dbReference>
<feature type="transmembrane region" description="Helical" evidence="7">
    <location>
        <begin position="188"/>
        <end position="208"/>
    </location>
</feature>
<protein>
    <recommendedName>
        <fullName evidence="8">Rhodopsin domain-containing protein</fullName>
    </recommendedName>
</protein>
<evidence type="ECO:0000256" key="3">
    <source>
        <dbReference type="ARBA" id="ARBA00022989"/>
    </source>
</evidence>
<organism evidence="9 10">
    <name type="scientific">Parathielavia appendiculata</name>
    <dbReference type="NCBI Taxonomy" id="2587402"/>
    <lineage>
        <taxon>Eukaryota</taxon>
        <taxon>Fungi</taxon>
        <taxon>Dikarya</taxon>
        <taxon>Ascomycota</taxon>
        <taxon>Pezizomycotina</taxon>
        <taxon>Sordariomycetes</taxon>
        <taxon>Sordariomycetidae</taxon>
        <taxon>Sordariales</taxon>
        <taxon>Chaetomiaceae</taxon>
        <taxon>Parathielavia</taxon>
    </lineage>
</organism>
<feature type="region of interest" description="Disordered" evidence="6">
    <location>
        <begin position="423"/>
        <end position="445"/>
    </location>
</feature>
<comment type="similarity">
    <text evidence="5">Belongs to the SAT4 family.</text>
</comment>
<feature type="compositionally biased region" description="Basic residues" evidence="6">
    <location>
        <begin position="362"/>
        <end position="376"/>
    </location>
</feature>
<feature type="transmembrane region" description="Helical" evidence="7">
    <location>
        <begin position="220"/>
        <end position="238"/>
    </location>
</feature>
<dbReference type="GeneID" id="87823918"/>
<evidence type="ECO:0000256" key="6">
    <source>
        <dbReference type="SAM" id="MobiDB-lite"/>
    </source>
</evidence>
<reference evidence="9" key="2">
    <citation type="submission" date="2023-05" db="EMBL/GenBank/DDBJ databases">
        <authorList>
            <consortium name="Lawrence Berkeley National Laboratory"/>
            <person name="Steindorff A."/>
            <person name="Hensen N."/>
            <person name="Bonometti L."/>
            <person name="Westerberg I."/>
            <person name="Brannstrom I.O."/>
            <person name="Guillou S."/>
            <person name="Cros-Aarteil S."/>
            <person name="Calhoun S."/>
            <person name="Haridas S."/>
            <person name="Kuo A."/>
            <person name="Mondo S."/>
            <person name="Pangilinan J."/>
            <person name="Riley R."/>
            <person name="Labutti K."/>
            <person name="Andreopoulos B."/>
            <person name="Lipzen A."/>
            <person name="Chen C."/>
            <person name="Yanf M."/>
            <person name="Daum C."/>
            <person name="Ng V."/>
            <person name="Clum A."/>
            <person name="Ohm R."/>
            <person name="Martin F."/>
            <person name="Silar P."/>
            <person name="Natvig D."/>
            <person name="Lalanne C."/>
            <person name="Gautier V."/>
            <person name="Ament-Velasquez S.L."/>
            <person name="Kruys A."/>
            <person name="Hutchinson M.I."/>
            <person name="Powell A.J."/>
            <person name="Barry K."/>
            <person name="Miller A.N."/>
            <person name="Grigoriev I.V."/>
            <person name="Debuchy R."/>
            <person name="Gladieux P."/>
            <person name="Thoren M.H."/>
            <person name="Johannesson H."/>
        </authorList>
    </citation>
    <scope>NUCLEOTIDE SEQUENCE</scope>
    <source>
        <strain evidence="9">CBS 731.68</strain>
    </source>
</reference>
<keyword evidence="10" id="KW-1185">Reference proteome</keyword>
<keyword evidence="3 7" id="KW-1133">Transmembrane helix</keyword>
<dbReference type="PANTHER" id="PTHR33048">
    <property type="entry name" value="PTH11-LIKE INTEGRAL MEMBRANE PROTEIN (AFU_ORTHOLOGUE AFUA_5G11245)"/>
    <property type="match status" value="1"/>
</dbReference>
<dbReference type="Proteomes" id="UP001302602">
    <property type="component" value="Unassembled WGS sequence"/>
</dbReference>
<name>A0AAN6U101_9PEZI</name>
<dbReference type="Pfam" id="PF20684">
    <property type="entry name" value="Fung_rhodopsin"/>
    <property type="match status" value="1"/>
</dbReference>
<comment type="subcellular location">
    <subcellularLocation>
        <location evidence="1">Membrane</location>
        <topology evidence="1">Multi-pass membrane protein</topology>
    </subcellularLocation>
</comment>
<dbReference type="InterPro" id="IPR052337">
    <property type="entry name" value="SAT4-like"/>
</dbReference>
<feature type="compositionally biased region" description="Low complexity" evidence="6">
    <location>
        <begin position="336"/>
        <end position="358"/>
    </location>
</feature>
<evidence type="ECO:0000313" key="10">
    <source>
        <dbReference type="Proteomes" id="UP001302602"/>
    </source>
</evidence>
<dbReference type="InterPro" id="IPR049326">
    <property type="entry name" value="Rhodopsin_dom_fungi"/>
</dbReference>
<keyword evidence="2 7" id="KW-0812">Transmembrane</keyword>
<dbReference type="PANTHER" id="PTHR33048:SF42">
    <property type="entry name" value="INTEGRAL MEMBRANE PROTEIN"/>
    <property type="match status" value="1"/>
</dbReference>
<dbReference type="RefSeq" id="XP_062648196.1">
    <property type="nucleotide sequence ID" value="XM_062787148.1"/>
</dbReference>
<feature type="region of interest" description="Disordered" evidence="6">
    <location>
        <begin position="308"/>
        <end position="381"/>
    </location>
</feature>
<evidence type="ECO:0000259" key="8">
    <source>
        <dbReference type="Pfam" id="PF20684"/>
    </source>
</evidence>
<reference evidence="9" key="1">
    <citation type="journal article" date="2023" name="Mol. Phylogenet. Evol.">
        <title>Genome-scale phylogeny and comparative genomics of the fungal order Sordariales.</title>
        <authorList>
            <person name="Hensen N."/>
            <person name="Bonometti L."/>
            <person name="Westerberg I."/>
            <person name="Brannstrom I.O."/>
            <person name="Guillou S."/>
            <person name="Cros-Aarteil S."/>
            <person name="Calhoun S."/>
            <person name="Haridas S."/>
            <person name="Kuo A."/>
            <person name="Mondo S."/>
            <person name="Pangilinan J."/>
            <person name="Riley R."/>
            <person name="LaButti K."/>
            <person name="Andreopoulos B."/>
            <person name="Lipzen A."/>
            <person name="Chen C."/>
            <person name="Yan M."/>
            <person name="Daum C."/>
            <person name="Ng V."/>
            <person name="Clum A."/>
            <person name="Steindorff A."/>
            <person name="Ohm R.A."/>
            <person name="Martin F."/>
            <person name="Silar P."/>
            <person name="Natvig D.O."/>
            <person name="Lalanne C."/>
            <person name="Gautier V."/>
            <person name="Ament-Velasquez S.L."/>
            <person name="Kruys A."/>
            <person name="Hutchinson M.I."/>
            <person name="Powell A.J."/>
            <person name="Barry K."/>
            <person name="Miller A.N."/>
            <person name="Grigoriev I.V."/>
            <person name="Debuchy R."/>
            <person name="Gladieux P."/>
            <person name="Hiltunen Thoren M."/>
            <person name="Johannesson H."/>
        </authorList>
    </citation>
    <scope>NUCLEOTIDE SEQUENCE</scope>
    <source>
        <strain evidence="9">CBS 731.68</strain>
    </source>
</reference>
<feature type="domain" description="Rhodopsin" evidence="8">
    <location>
        <begin position="46"/>
        <end position="283"/>
    </location>
</feature>
<evidence type="ECO:0000256" key="7">
    <source>
        <dbReference type="SAM" id="Phobius"/>
    </source>
</evidence>
<evidence type="ECO:0000256" key="5">
    <source>
        <dbReference type="ARBA" id="ARBA00038359"/>
    </source>
</evidence>
<evidence type="ECO:0000313" key="9">
    <source>
        <dbReference type="EMBL" id="KAK4124425.1"/>
    </source>
</evidence>
<feature type="transmembrane region" description="Helical" evidence="7">
    <location>
        <begin position="31"/>
        <end position="50"/>
    </location>
</feature>
<sequence>MATENTPSNTGDLGRLSRLSASTDFGPQINFTLWLLTALSATFLTLRVWCKSLRHRGLWWDDHLLIAAWLCLVVDCSLISACINLGFGRPLTQFKAGNLAPFLLYSNLAGTFSILAALWSKTSFAVTVLRISSGWVKASVWFIIVTVNACLGVAIVITWAQCTPVEKVWRPGLDGECWPKSIQVKYNIFTAVYSGAMDMVLAVVPWKIIWGMTMNRKEKIGVMVAMSMGVFAGITSIIKITQLPSISNATFTESTTQLVILAAAESAITIIAASIPILRALIRDSRPPHGPAQFYHTLDFSVCTGTHGSHGTGSNSVVITGSGAHGRSGSRHGRSTSRSQSRVHSQTHSRSASSTSAESWKKSMHSRSHSHAHSHSRTGNSIGGLSLLSGLSVTVLGGAGRRGVDETGQHGRSGSGAAAIITTTTASGRERPTGDMPVPTPPPGRILATEEVVVEFKQAEPFHEWQGKG</sequence>
<comment type="caution">
    <text evidence="9">The sequence shown here is derived from an EMBL/GenBank/DDBJ whole genome shotgun (WGS) entry which is preliminary data.</text>
</comment>
<feature type="transmembrane region" description="Helical" evidence="7">
    <location>
        <begin position="140"/>
        <end position="160"/>
    </location>
</feature>